<organism evidence="2 3">
    <name type="scientific">Aureococcus anophagefferens</name>
    <name type="common">Harmful bloom alga</name>
    <dbReference type="NCBI Taxonomy" id="44056"/>
    <lineage>
        <taxon>Eukaryota</taxon>
        <taxon>Sar</taxon>
        <taxon>Stramenopiles</taxon>
        <taxon>Ochrophyta</taxon>
        <taxon>Pelagophyceae</taxon>
        <taxon>Pelagomonadales</taxon>
        <taxon>Pelagomonadaceae</taxon>
        <taxon>Aureococcus</taxon>
    </lineage>
</organism>
<accession>A0ABR1FUA0</accession>
<evidence type="ECO:0000313" key="3">
    <source>
        <dbReference type="Proteomes" id="UP001363151"/>
    </source>
</evidence>
<sequence>MGCGASAAAAPGDNDRSRYGDGLRPSEVQKWRDADDECRRLSRSPATPRTPRARPPGEAGAKAVAFDAEPDVVAVPSIGDFAPRLRADCYWQEADFKAMLQQRRLLSVKVVLASRDHEGEEPPPIPGESRRGLGLVCEKKPLGTLLCGNQIFNPNSIVLNDSLSGGALNDSLRGGSLNDSLNGGGRDGPGSSVDSLLNVADEVSPS</sequence>
<feature type="compositionally biased region" description="Basic and acidic residues" evidence="1">
    <location>
        <begin position="27"/>
        <end position="40"/>
    </location>
</feature>
<evidence type="ECO:0000256" key="1">
    <source>
        <dbReference type="SAM" id="MobiDB-lite"/>
    </source>
</evidence>
<evidence type="ECO:0000313" key="2">
    <source>
        <dbReference type="EMBL" id="KAK7238876.1"/>
    </source>
</evidence>
<protein>
    <submittedName>
        <fullName evidence="2">Uncharacterized protein</fullName>
    </submittedName>
</protein>
<dbReference type="SUPFAM" id="SSF51120">
    <property type="entry name" value="beta-Roll"/>
    <property type="match status" value="1"/>
</dbReference>
<feature type="region of interest" description="Disordered" evidence="1">
    <location>
        <begin position="178"/>
        <end position="206"/>
    </location>
</feature>
<dbReference type="InterPro" id="IPR011049">
    <property type="entry name" value="Serralysin-like_metalloprot_C"/>
</dbReference>
<dbReference type="EMBL" id="JBBJCI010000227">
    <property type="protein sequence ID" value="KAK7238876.1"/>
    <property type="molecule type" value="Genomic_DNA"/>
</dbReference>
<gene>
    <name evidence="2" type="ORF">SO694_00026049</name>
</gene>
<keyword evidence="3" id="KW-1185">Reference proteome</keyword>
<dbReference type="Proteomes" id="UP001363151">
    <property type="component" value="Unassembled WGS sequence"/>
</dbReference>
<name>A0ABR1FUA0_AURAN</name>
<feature type="region of interest" description="Disordered" evidence="1">
    <location>
        <begin position="1"/>
        <end position="61"/>
    </location>
</feature>
<reference evidence="2 3" key="1">
    <citation type="submission" date="2024-03" db="EMBL/GenBank/DDBJ databases">
        <title>Aureococcus anophagefferens CCMP1851 and Kratosvirus quantuckense: Draft genome of a second virus-susceptible host strain in the model system.</title>
        <authorList>
            <person name="Chase E."/>
            <person name="Truchon A.R."/>
            <person name="Schepens W."/>
            <person name="Wilhelm S.W."/>
        </authorList>
    </citation>
    <scope>NUCLEOTIDE SEQUENCE [LARGE SCALE GENOMIC DNA]</scope>
    <source>
        <strain evidence="2 3">CCMP1851</strain>
    </source>
</reference>
<comment type="caution">
    <text evidence="2">The sequence shown here is derived from an EMBL/GenBank/DDBJ whole genome shotgun (WGS) entry which is preliminary data.</text>
</comment>
<proteinExistence type="predicted"/>